<comment type="caution">
    <text evidence="1">The sequence shown here is derived from an EMBL/GenBank/DDBJ whole genome shotgun (WGS) entry which is preliminary data.</text>
</comment>
<dbReference type="Proteomes" id="UP000194236">
    <property type="component" value="Unassembled WGS sequence"/>
</dbReference>
<proteinExistence type="predicted"/>
<keyword evidence="2" id="KW-1185">Reference proteome</keyword>
<organism evidence="1 2">
    <name type="scientific">Euroglyphus maynei</name>
    <name type="common">Mayne's house dust mite</name>
    <dbReference type="NCBI Taxonomy" id="6958"/>
    <lineage>
        <taxon>Eukaryota</taxon>
        <taxon>Metazoa</taxon>
        <taxon>Ecdysozoa</taxon>
        <taxon>Arthropoda</taxon>
        <taxon>Chelicerata</taxon>
        <taxon>Arachnida</taxon>
        <taxon>Acari</taxon>
        <taxon>Acariformes</taxon>
        <taxon>Sarcoptiformes</taxon>
        <taxon>Astigmata</taxon>
        <taxon>Psoroptidia</taxon>
        <taxon>Analgoidea</taxon>
        <taxon>Pyroglyphidae</taxon>
        <taxon>Pyroglyphinae</taxon>
        <taxon>Euroglyphus</taxon>
    </lineage>
</organism>
<evidence type="ECO:0000313" key="1">
    <source>
        <dbReference type="EMBL" id="OTF70825.1"/>
    </source>
</evidence>
<accession>A0A1Y3AUF3</accession>
<evidence type="ECO:0000313" key="2">
    <source>
        <dbReference type="Proteomes" id="UP000194236"/>
    </source>
</evidence>
<name>A0A1Y3AUF3_EURMA</name>
<dbReference type="EMBL" id="MUJZ01063812">
    <property type="protein sequence ID" value="OTF70825.1"/>
    <property type="molecule type" value="Genomic_DNA"/>
</dbReference>
<sequence>MLLNEKKNSIEIALYKEFFNIVRTTFRNRTASVYIRQHTMFTNKKKHPEMIPEWRRVSENNGYKEDINNEVMCLTVKNKKGVPQILTGTDIFNID</sequence>
<dbReference type="AlphaFoldDB" id="A0A1Y3AUF3"/>
<gene>
    <name evidence="1" type="ORF">BLA29_009540</name>
</gene>
<reference evidence="1 2" key="1">
    <citation type="submission" date="2017-03" db="EMBL/GenBank/DDBJ databases">
        <title>Genome Survey of Euroglyphus maynei.</title>
        <authorList>
            <person name="Arlian L.G."/>
            <person name="Morgan M.S."/>
            <person name="Rider S.D."/>
        </authorList>
    </citation>
    <scope>NUCLEOTIDE SEQUENCE [LARGE SCALE GENOMIC DNA]</scope>
    <source>
        <strain evidence="1">Arlian Lab</strain>
        <tissue evidence="1">Whole body</tissue>
    </source>
</reference>
<protein>
    <submittedName>
        <fullName evidence="1">Uncharacterized protein</fullName>
    </submittedName>
</protein>